<feature type="region of interest" description="Disordered" evidence="8">
    <location>
        <begin position="441"/>
        <end position="461"/>
    </location>
</feature>
<dbReference type="InterPro" id="IPR003663">
    <property type="entry name" value="Sugar/inositol_transpt"/>
</dbReference>
<evidence type="ECO:0000256" key="8">
    <source>
        <dbReference type="SAM" id="MobiDB-lite"/>
    </source>
</evidence>
<feature type="transmembrane region" description="Helical" evidence="9">
    <location>
        <begin position="166"/>
        <end position="185"/>
    </location>
</feature>
<dbReference type="InterPro" id="IPR005828">
    <property type="entry name" value="MFS_sugar_transport-like"/>
</dbReference>
<dbReference type="PROSITE" id="PS00216">
    <property type="entry name" value="SUGAR_TRANSPORT_1"/>
    <property type="match status" value="1"/>
</dbReference>
<comment type="caution">
    <text evidence="11">The sequence shown here is derived from an EMBL/GenBank/DDBJ whole genome shotgun (WGS) entry which is preliminary data.</text>
</comment>
<evidence type="ECO:0000256" key="6">
    <source>
        <dbReference type="ARBA" id="ARBA00023136"/>
    </source>
</evidence>
<evidence type="ECO:0000256" key="1">
    <source>
        <dbReference type="ARBA" id="ARBA00004141"/>
    </source>
</evidence>
<dbReference type="NCBIfam" id="TIGR00879">
    <property type="entry name" value="SP"/>
    <property type="match status" value="1"/>
</dbReference>
<feature type="domain" description="Major facilitator superfamily (MFS) profile" evidence="10">
    <location>
        <begin position="10"/>
        <end position="428"/>
    </location>
</feature>
<dbReference type="PANTHER" id="PTHR48023">
    <property type="entry name" value="D-XYLOSE-PROTON SYMPORTER-LIKE 2"/>
    <property type="match status" value="1"/>
</dbReference>
<feature type="transmembrane region" description="Helical" evidence="9">
    <location>
        <begin position="101"/>
        <end position="122"/>
    </location>
</feature>
<dbReference type="InterPro" id="IPR036259">
    <property type="entry name" value="MFS_trans_sf"/>
</dbReference>
<evidence type="ECO:0000313" key="11">
    <source>
        <dbReference type="EMBL" id="PTQ12854.1"/>
    </source>
</evidence>
<feature type="transmembrane region" description="Helical" evidence="9">
    <location>
        <begin position="384"/>
        <end position="400"/>
    </location>
</feature>
<name>A0A2T5G127_9SPHN</name>
<evidence type="ECO:0000256" key="5">
    <source>
        <dbReference type="ARBA" id="ARBA00022989"/>
    </source>
</evidence>
<reference evidence="11 12" key="1">
    <citation type="submission" date="2017-09" db="EMBL/GenBank/DDBJ databases">
        <title>Sphingomonas panjinensis sp.nov., isolated from oil-contaminated soil.</title>
        <authorList>
            <person name="Wang L."/>
            <person name="Chen L."/>
        </authorList>
    </citation>
    <scope>NUCLEOTIDE SEQUENCE [LARGE SCALE GENOMIC DNA]</scope>
    <source>
        <strain evidence="11 12">FW-11</strain>
    </source>
</reference>
<evidence type="ECO:0000256" key="7">
    <source>
        <dbReference type="RuleBase" id="RU003346"/>
    </source>
</evidence>
<feature type="transmembrane region" description="Helical" evidence="9">
    <location>
        <begin position="76"/>
        <end position="95"/>
    </location>
</feature>
<comment type="similarity">
    <text evidence="2 7">Belongs to the major facilitator superfamily. Sugar transporter (TC 2.A.1.1) family.</text>
</comment>
<dbReference type="AlphaFoldDB" id="A0A2T5G127"/>
<dbReference type="GO" id="GO:0016020">
    <property type="term" value="C:membrane"/>
    <property type="evidence" value="ECO:0007669"/>
    <property type="project" value="UniProtKB-SubCell"/>
</dbReference>
<dbReference type="InterPro" id="IPR050820">
    <property type="entry name" value="MFS_Sugar_Transporter"/>
</dbReference>
<dbReference type="InterPro" id="IPR005829">
    <property type="entry name" value="Sugar_transporter_CS"/>
</dbReference>
<proteinExistence type="inferred from homology"/>
<dbReference type="PROSITE" id="PS50850">
    <property type="entry name" value="MFS"/>
    <property type="match status" value="1"/>
</dbReference>
<feature type="transmembrane region" description="Helical" evidence="9">
    <location>
        <begin position="286"/>
        <end position="304"/>
    </location>
</feature>
<dbReference type="GO" id="GO:0022857">
    <property type="term" value="F:transmembrane transporter activity"/>
    <property type="evidence" value="ECO:0007669"/>
    <property type="project" value="InterPro"/>
</dbReference>
<accession>A0A2T5G127</accession>
<organism evidence="11 12">
    <name type="scientific">Sphingomonas oleivorans</name>
    <dbReference type="NCBI Taxonomy" id="1735121"/>
    <lineage>
        <taxon>Bacteria</taxon>
        <taxon>Pseudomonadati</taxon>
        <taxon>Pseudomonadota</taxon>
        <taxon>Alphaproteobacteria</taxon>
        <taxon>Sphingomonadales</taxon>
        <taxon>Sphingomonadaceae</taxon>
        <taxon>Sphingomonas</taxon>
    </lineage>
</organism>
<keyword evidence="5 9" id="KW-1133">Transmembrane helix</keyword>
<feature type="transmembrane region" description="Helical" evidence="9">
    <location>
        <begin position="45"/>
        <end position="64"/>
    </location>
</feature>
<dbReference type="InterPro" id="IPR020846">
    <property type="entry name" value="MFS_dom"/>
</dbReference>
<evidence type="ECO:0000256" key="3">
    <source>
        <dbReference type="ARBA" id="ARBA00022448"/>
    </source>
</evidence>
<protein>
    <submittedName>
        <fullName evidence="11">MFS transporter</fullName>
    </submittedName>
</protein>
<dbReference type="PROSITE" id="PS00217">
    <property type="entry name" value="SUGAR_TRANSPORT_2"/>
    <property type="match status" value="1"/>
</dbReference>
<feature type="transmembrane region" description="Helical" evidence="9">
    <location>
        <begin position="406"/>
        <end position="424"/>
    </location>
</feature>
<feature type="transmembrane region" description="Helical" evidence="9">
    <location>
        <begin position="246"/>
        <end position="266"/>
    </location>
</feature>
<dbReference type="Gene3D" id="1.20.1250.20">
    <property type="entry name" value="MFS general substrate transporter like domains"/>
    <property type="match status" value="1"/>
</dbReference>
<dbReference type="OrthoDB" id="5368493at2"/>
<gene>
    <name evidence="11" type="ORF">CLG96_01520</name>
</gene>
<keyword evidence="6 9" id="KW-0472">Membrane</keyword>
<dbReference type="SUPFAM" id="SSF103473">
    <property type="entry name" value="MFS general substrate transporter"/>
    <property type="match status" value="1"/>
</dbReference>
<evidence type="ECO:0000256" key="2">
    <source>
        <dbReference type="ARBA" id="ARBA00010992"/>
    </source>
</evidence>
<dbReference type="Pfam" id="PF00083">
    <property type="entry name" value="Sugar_tr"/>
    <property type="match status" value="1"/>
</dbReference>
<evidence type="ECO:0000256" key="9">
    <source>
        <dbReference type="SAM" id="Phobius"/>
    </source>
</evidence>
<feature type="transmembrane region" description="Helical" evidence="9">
    <location>
        <begin position="311"/>
        <end position="333"/>
    </location>
</feature>
<dbReference type="EMBL" id="NWBU01000004">
    <property type="protein sequence ID" value="PTQ12854.1"/>
    <property type="molecule type" value="Genomic_DNA"/>
</dbReference>
<dbReference type="PRINTS" id="PR00171">
    <property type="entry name" value="SUGRTRNSPORT"/>
</dbReference>
<keyword evidence="4 9" id="KW-0812">Transmembrane</keyword>
<evidence type="ECO:0000313" key="12">
    <source>
        <dbReference type="Proteomes" id="UP000244162"/>
    </source>
</evidence>
<keyword evidence="3 7" id="KW-0813">Transport</keyword>
<evidence type="ECO:0000259" key="10">
    <source>
        <dbReference type="PROSITE" id="PS50850"/>
    </source>
</evidence>
<feature type="transmembrane region" description="Helical" evidence="9">
    <location>
        <begin position="134"/>
        <end position="160"/>
    </location>
</feature>
<evidence type="ECO:0000256" key="4">
    <source>
        <dbReference type="ARBA" id="ARBA00022692"/>
    </source>
</evidence>
<dbReference type="GO" id="GO:1904659">
    <property type="term" value="P:D-glucose transmembrane transport"/>
    <property type="evidence" value="ECO:0007669"/>
    <property type="project" value="TreeGrafter"/>
</dbReference>
<feature type="transmembrane region" description="Helical" evidence="9">
    <location>
        <begin position="339"/>
        <end position="363"/>
    </location>
</feature>
<dbReference type="PANTHER" id="PTHR48023:SF4">
    <property type="entry name" value="D-XYLOSE-PROTON SYMPORTER-LIKE 2"/>
    <property type="match status" value="1"/>
</dbReference>
<dbReference type="RefSeq" id="WP_107966091.1">
    <property type="nucleotide sequence ID" value="NZ_NWBU01000004.1"/>
</dbReference>
<comment type="subcellular location">
    <subcellularLocation>
        <location evidence="1">Membrane</location>
        <topology evidence="1">Multi-pass membrane protein</topology>
    </subcellularLocation>
</comment>
<sequence>MQARNLLGVSVATAALAGLLFGFDTAVVAGVTGDLVRVFDLTPASLGLTVSSALWGTLLGALLIGSPGDRFGSRNALRVLALFYIVSGVGSAIAWDWGSLIFFRFIGGIAIGGSSVLAPVYISEIAPPARRGALVGMFQFNVVLGILVAYLSNGVIGALLDGSEVWRWKLGAAAAPAVVLLVLLYRIPNSPRWLAAKQRGAEAAEVLANIGIADPRGELKQIERSLAEERSHAGVKLSWARHGKPILLAFGLASFNQLAGINAILYYLNDIFAAAGYGAVSADRQAVAIGVANLLFTALGMMLIDRVGRKTLLLVGAAGMTACLSVVAVVLFGHLPEALLLWMLIGFIAFFAVSQGAVIWVYLSEIFPTSVRARGAALGSTTHWLWNALISGVFPAVAAVSRGAPFLFFAGMMALQFVLVLIFFPETRGVALEEMEERLGGSRDTAGAGGAPAGTTATVSA</sequence>
<dbReference type="Proteomes" id="UP000244162">
    <property type="component" value="Unassembled WGS sequence"/>
</dbReference>
<keyword evidence="12" id="KW-1185">Reference proteome</keyword>